<dbReference type="InterPro" id="IPR057373">
    <property type="entry name" value="ZNFX1"/>
</dbReference>
<feature type="non-terminal residue" evidence="5">
    <location>
        <position position="1"/>
    </location>
</feature>
<accession>A0A2J6PK57</accession>
<dbReference type="CDD" id="cd06008">
    <property type="entry name" value="NF-X1-zinc-finger"/>
    <property type="match status" value="1"/>
</dbReference>
<protein>
    <submittedName>
        <fullName evidence="5">P-loop containing nucleoside triphosphate hydrolase protein</fullName>
    </submittedName>
</protein>
<dbReference type="GO" id="GO:0031048">
    <property type="term" value="P:regulatory ncRNA-mediated heterochromatin formation"/>
    <property type="evidence" value="ECO:0007669"/>
    <property type="project" value="TreeGrafter"/>
</dbReference>
<dbReference type="SUPFAM" id="SSF52540">
    <property type="entry name" value="P-loop containing nucleoside triphosphate hydrolases"/>
    <property type="match status" value="1"/>
</dbReference>
<keyword evidence="1" id="KW-0067">ATP-binding</keyword>
<dbReference type="InterPro" id="IPR041677">
    <property type="entry name" value="DNA2/NAM7_AAA_11"/>
</dbReference>
<dbReference type="GO" id="GO:0004386">
    <property type="term" value="F:helicase activity"/>
    <property type="evidence" value="ECO:0007669"/>
    <property type="project" value="InterPro"/>
</dbReference>
<evidence type="ECO:0000259" key="3">
    <source>
        <dbReference type="Pfam" id="PF13087"/>
    </source>
</evidence>
<dbReference type="PANTHER" id="PTHR10887">
    <property type="entry name" value="DNA2/NAM7 HELICASE FAMILY"/>
    <property type="match status" value="1"/>
</dbReference>
<dbReference type="EMBL" id="KZ613523">
    <property type="protein sequence ID" value="PMD14256.1"/>
    <property type="molecule type" value="Genomic_DNA"/>
</dbReference>
<feature type="non-terminal residue" evidence="5">
    <location>
        <position position="1013"/>
    </location>
</feature>
<dbReference type="PANTHER" id="PTHR10887:SF341">
    <property type="entry name" value="NFX1-TYPE ZINC FINGER-CONTAINING PROTEIN 1"/>
    <property type="match status" value="1"/>
</dbReference>
<dbReference type="STRING" id="1745343.A0A2J6PK57"/>
<dbReference type="GO" id="GO:0031380">
    <property type="term" value="C:nuclear RNA-directed RNA polymerase complex"/>
    <property type="evidence" value="ECO:0007669"/>
    <property type="project" value="TreeGrafter"/>
</dbReference>
<dbReference type="CDD" id="cd18808">
    <property type="entry name" value="SF1_C_Upf1"/>
    <property type="match status" value="1"/>
</dbReference>
<keyword evidence="1" id="KW-0547">Nucleotide-binding</keyword>
<dbReference type="InterPro" id="IPR045055">
    <property type="entry name" value="DNA2/NAM7-like"/>
</dbReference>
<evidence type="ECO:0000259" key="4">
    <source>
        <dbReference type="Pfam" id="PF25396"/>
    </source>
</evidence>
<dbReference type="InterPro" id="IPR041679">
    <property type="entry name" value="DNA2/NAM7-like_C"/>
</dbReference>
<dbReference type="Pfam" id="PF13086">
    <property type="entry name" value="AAA_11"/>
    <property type="match status" value="1"/>
</dbReference>
<evidence type="ECO:0000259" key="2">
    <source>
        <dbReference type="Pfam" id="PF13086"/>
    </source>
</evidence>
<dbReference type="Gene3D" id="3.40.50.300">
    <property type="entry name" value="P-loop containing nucleotide triphosphate hydrolases"/>
    <property type="match status" value="3"/>
</dbReference>
<evidence type="ECO:0000313" key="6">
    <source>
        <dbReference type="Proteomes" id="UP000235672"/>
    </source>
</evidence>
<dbReference type="Pfam" id="PF13087">
    <property type="entry name" value="AAA_12"/>
    <property type="match status" value="1"/>
</dbReference>
<dbReference type="Pfam" id="PF25396">
    <property type="entry name" value="ZNFX1"/>
    <property type="match status" value="1"/>
</dbReference>
<feature type="domain" description="ZNFX1" evidence="4">
    <location>
        <begin position="111"/>
        <end position="211"/>
    </location>
</feature>
<dbReference type="GO" id="GO:0016787">
    <property type="term" value="F:hydrolase activity"/>
    <property type="evidence" value="ECO:0007669"/>
    <property type="project" value="UniProtKB-KW"/>
</dbReference>
<sequence>ILRDHIYKRYENQDFPQEWRNLPELPSKSEICPPSQKSTGVADSKQEGNLNMSQMTPVCGQNLPHNIVDGPWPSRKAYLGAHYQILREDSIASLRRAVSEFKKCPALVDDVDTCVYKDVTIKGLVFAKTGVAWRVEFSPQKQIKWKQSKRLLQGSLIALSSDLFKNECKMAIVVGRGLSLLNQNPPAIELFWADSEEAVIDPVKKYVMLEACQGYFEASRHVLVALQKLMTERFQLENHIWGLDRDIKAPSYIEDQPLMNLSSLEKKDDIPSAMENDPDRYINVDALRNFPNSINSGMDKSQVSACEMMLTNRIAIVQGPPGTGKTFTSISALRVMIDNLGPNDPPILVAAQTNHALDQLLNHILRFEPNILRLGGRSNKANKAILERTLYNLRQSNRIPRLFAGWRQAQIQQTNCINSIKDTMESLRTDGLLTADILRENRLITAAQHKSLTSKWEGSNESGDIAEWLTTSQLMPVPETAPIHLGLAVEQADIELEELVEDIDNEFKTDAADETEHDPEDDEGLRGEWMPFKRKFTGRHSHPPALREKQIKQKLNGCKNLHDIPVASRGEIYRFWESEMSKTVANELKVRLKEYQETVKDWAIARHLSNIRLIRHLGIKVIGCTTTGLSKYRSLLSAVKSRALLIEEAAETLEANVIGGLLDSIEHLILVGDHAQLQASATIRALENAPYHLNISMFERLINNSIRYVMLNVQRRMIRDVRKLLCIDPSPFYTDLQDHKSVLDRIHNRPSVPGMGGLDTYFFDHRGRFEEATNAENSRYNLAEAQMIAKFFLYLCQNGVDPSKITVLTFYNGQKSVLIQELRGTPGLGKVRQFFNVFTVDSYQGEENDIILLSLVRSNSNLSIGFLNSKNRLVVALSRARRGLYLFGDARTLAANETNEDLGYRGREPLWYPLIQHMIREKQFGLDGSLPVTCSKHGKTTKLFNPRQFDELVNSGGCDQKCDGFLPCGHACKHTCHSRDHKELECPEACQRKLTCGHGCSSKCTQKCYCAVC</sequence>
<dbReference type="InterPro" id="IPR047187">
    <property type="entry name" value="SF1_C_Upf1"/>
</dbReference>
<dbReference type="AlphaFoldDB" id="A0A2J6PK57"/>
<reference evidence="5 6" key="1">
    <citation type="submission" date="2016-05" db="EMBL/GenBank/DDBJ databases">
        <title>A degradative enzymes factory behind the ericoid mycorrhizal symbiosis.</title>
        <authorList>
            <consortium name="DOE Joint Genome Institute"/>
            <person name="Martino E."/>
            <person name="Morin E."/>
            <person name="Grelet G."/>
            <person name="Kuo A."/>
            <person name="Kohler A."/>
            <person name="Daghino S."/>
            <person name="Barry K."/>
            <person name="Choi C."/>
            <person name="Cichocki N."/>
            <person name="Clum A."/>
            <person name="Copeland A."/>
            <person name="Hainaut M."/>
            <person name="Haridas S."/>
            <person name="Labutti K."/>
            <person name="Lindquist E."/>
            <person name="Lipzen A."/>
            <person name="Khouja H.-R."/>
            <person name="Murat C."/>
            <person name="Ohm R."/>
            <person name="Olson A."/>
            <person name="Spatafora J."/>
            <person name="Veneault-Fourrey C."/>
            <person name="Henrissat B."/>
            <person name="Grigoriev I."/>
            <person name="Martin F."/>
            <person name="Perotto S."/>
        </authorList>
    </citation>
    <scope>NUCLEOTIDE SEQUENCE [LARGE SCALE GENOMIC DNA]</scope>
    <source>
        <strain evidence="5 6">UAMH 7357</strain>
    </source>
</reference>
<keyword evidence="1" id="KW-0347">Helicase</keyword>
<feature type="domain" description="DNA2/NAM7 helicase helicase" evidence="2">
    <location>
        <begin position="298"/>
        <end position="679"/>
    </location>
</feature>
<organism evidence="5 6">
    <name type="scientific">Hyaloscypha hepaticicola</name>
    <dbReference type="NCBI Taxonomy" id="2082293"/>
    <lineage>
        <taxon>Eukaryota</taxon>
        <taxon>Fungi</taxon>
        <taxon>Dikarya</taxon>
        <taxon>Ascomycota</taxon>
        <taxon>Pezizomycotina</taxon>
        <taxon>Leotiomycetes</taxon>
        <taxon>Helotiales</taxon>
        <taxon>Hyaloscyphaceae</taxon>
        <taxon>Hyaloscypha</taxon>
    </lineage>
</organism>
<keyword evidence="5" id="KW-0378">Hydrolase</keyword>
<dbReference type="Proteomes" id="UP000235672">
    <property type="component" value="Unassembled WGS sequence"/>
</dbReference>
<feature type="domain" description="DNA2/NAM7 helicase-like C-terminal" evidence="3">
    <location>
        <begin position="694"/>
        <end position="890"/>
    </location>
</feature>
<keyword evidence="6" id="KW-1185">Reference proteome</keyword>
<dbReference type="InterPro" id="IPR027417">
    <property type="entry name" value="P-loop_NTPase"/>
</dbReference>
<dbReference type="OrthoDB" id="409395at2759"/>
<evidence type="ECO:0000313" key="5">
    <source>
        <dbReference type="EMBL" id="PMD14256.1"/>
    </source>
</evidence>
<gene>
    <name evidence="5" type="ORF">NA56DRAFT_550727</name>
</gene>
<name>A0A2J6PK57_9HELO</name>
<evidence type="ECO:0000256" key="1">
    <source>
        <dbReference type="ARBA" id="ARBA00022806"/>
    </source>
</evidence>
<proteinExistence type="predicted"/>